<reference evidence="3" key="2">
    <citation type="journal article" date="2011" name="Proc. Natl. Acad. Sci. U.S.A.">
        <title>Obligate biotrophy features unraveled by the genomic analysis of rust fungi.</title>
        <authorList>
            <person name="Duplessis S."/>
            <person name="Cuomo C.A."/>
            <person name="Lin Y.-C."/>
            <person name="Aerts A."/>
            <person name="Tisserant E."/>
            <person name="Veneault-Fourrey C."/>
            <person name="Joly D.L."/>
            <person name="Hacquard S."/>
            <person name="Amselem J."/>
            <person name="Cantarel B.L."/>
            <person name="Chiu R."/>
            <person name="Coutinho P.M."/>
            <person name="Feau N."/>
            <person name="Field M."/>
            <person name="Frey P."/>
            <person name="Gelhaye E."/>
            <person name="Goldberg J."/>
            <person name="Grabherr M.G."/>
            <person name="Kodira C.D."/>
            <person name="Kohler A."/>
            <person name="Kuees U."/>
            <person name="Lindquist E.A."/>
            <person name="Lucas S.M."/>
            <person name="Mago R."/>
            <person name="Mauceli E."/>
            <person name="Morin E."/>
            <person name="Murat C."/>
            <person name="Pangilinan J.L."/>
            <person name="Park R."/>
            <person name="Pearson M."/>
            <person name="Quesneville H."/>
            <person name="Rouhier N."/>
            <person name="Sakthikumar S."/>
            <person name="Salamov A.A."/>
            <person name="Schmutz J."/>
            <person name="Selles B."/>
            <person name="Shapiro H."/>
            <person name="Tanguay P."/>
            <person name="Tuskan G.A."/>
            <person name="Henrissat B."/>
            <person name="Van de Peer Y."/>
            <person name="Rouze P."/>
            <person name="Ellis J.G."/>
            <person name="Dodds P.N."/>
            <person name="Schein J.E."/>
            <person name="Zhong S."/>
            <person name="Hamelin R.C."/>
            <person name="Grigoriev I.V."/>
            <person name="Szabo L.J."/>
            <person name="Martin F."/>
        </authorList>
    </citation>
    <scope>NUCLEOTIDE SEQUENCE [LARGE SCALE GENOMIC DNA]</scope>
    <source>
        <strain evidence="3">CRL 75-36-700-3 / race SCCL</strain>
    </source>
</reference>
<organism evidence="2 3">
    <name type="scientific">Puccinia graminis f. sp. tritici (strain CRL 75-36-700-3 / race SCCL)</name>
    <name type="common">Black stem rust fungus</name>
    <dbReference type="NCBI Taxonomy" id="418459"/>
    <lineage>
        <taxon>Eukaryota</taxon>
        <taxon>Fungi</taxon>
        <taxon>Dikarya</taxon>
        <taxon>Basidiomycota</taxon>
        <taxon>Pucciniomycotina</taxon>
        <taxon>Pucciniomycetes</taxon>
        <taxon>Pucciniales</taxon>
        <taxon>Pucciniaceae</taxon>
        <taxon>Puccinia</taxon>
    </lineage>
</organism>
<accession>E3JX69</accession>
<dbReference type="Proteomes" id="UP000008783">
    <property type="component" value="Unassembled WGS sequence"/>
</dbReference>
<dbReference type="HOGENOM" id="CLU_173494_0_0_1"/>
<evidence type="ECO:0000256" key="1">
    <source>
        <dbReference type="SAM" id="MobiDB-lite"/>
    </source>
</evidence>
<dbReference type="AlphaFoldDB" id="E3JX69"/>
<feature type="region of interest" description="Disordered" evidence="1">
    <location>
        <begin position="33"/>
        <end position="60"/>
    </location>
</feature>
<gene>
    <name evidence="2" type="ORF">PGTG_02105</name>
</gene>
<name>E3JX69_PUCGT</name>
<dbReference type="EMBL" id="DS178266">
    <property type="protein sequence ID" value="EFP76644.2"/>
    <property type="molecule type" value="Genomic_DNA"/>
</dbReference>
<dbReference type="VEuPathDB" id="FungiDB:PGTG_02105"/>
<dbReference type="InParanoid" id="E3JX69"/>
<evidence type="ECO:0000313" key="2">
    <source>
        <dbReference type="EMBL" id="EFP76644.2"/>
    </source>
</evidence>
<dbReference type="OrthoDB" id="124998at2759"/>
<dbReference type="RefSeq" id="XP_003321063.2">
    <property type="nucleotide sequence ID" value="XM_003321015.2"/>
</dbReference>
<dbReference type="PANTHER" id="PTHR47150">
    <property type="entry name" value="OS12G0169200 PROTEIN"/>
    <property type="match status" value="1"/>
</dbReference>
<proteinExistence type="predicted"/>
<evidence type="ECO:0000313" key="3">
    <source>
        <dbReference type="Proteomes" id="UP000008783"/>
    </source>
</evidence>
<dbReference type="GeneID" id="10528582"/>
<keyword evidence="3" id="KW-1185">Reference proteome</keyword>
<protein>
    <submittedName>
        <fullName evidence="2">Uncharacterized protein</fullName>
    </submittedName>
</protein>
<dbReference type="STRING" id="418459.E3JX69"/>
<sequence>MAPNFLFKDEDFKTRQQFFYSRQITQNLLSKDFNKDGLDSSDSEEEIKPAKKQRRPNKCRDHLENHERLMKDYFNADAVYNTRDFTRRYRMEKGLFLRILQDLTDHYPYFVQKPDCTGKLGLSPHQKINAVI</sequence>
<reference key="1">
    <citation type="submission" date="2007-01" db="EMBL/GenBank/DDBJ databases">
        <title>The Genome Sequence of Puccinia graminis f. sp. tritici Strain CRL 75-36-700-3.</title>
        <authorList>
            <consortium name="The Broad Institute Genome Sequencing Platform"/>
            <person name="Birren B."/>
            <person name="Lander E."/>
            <person name="Galagan J."/>
            <person name="Nusbaum C."/>
            <person name="Devon K."/>
            <person name="Cuomo C."/>
            <person name="Jaffe D."/>
            <person name="Butler J."/>
            <person name="Alvarez P."/>
            <person name="Gnerre S."/>
            <person name="Grabherr M."/>
            <person name="Mauceli E."/>
            <person name="Brockman W."/>
            <person name="Young S."/>
            <person name="LaButti K."/>
            <person name="Sykes S."/>
            <person name="DeCaprio D."/>
            <person name="Crawford M."/>
            <person name="Koehrsen M."/>
            <person name="Engels R."/>
            <person name="Montgomery P."/>
            <person name="Pearson M."/>
            <person name="Howarth C."/>
            <person name="Larson L."/>
            <person name="White J."/>
            <person name="Zeng Q."/>
            <person name="Kodira C."/>
            <person name="Yandava C."/>
            <person name="Alvarado L."/>
            <person name="O'Leary S."/>
            <person name="Szabo L."/>
            <person name="Dean R."/>
            <person name="Schein J."/>
        </authorList>
    </citation>
    <scope>NUCLEOTIDE SEQUENCE</scope>
    <source>
        <strain>CRL 75-36-700-3</strain>
    </source>
</reference>
<dbReference type="KEGG" id="pgr:PGTG_02105"/>
<dbReference type="PANTHER" id="PTHR47150:SF5">
    <property type="entry name" value="OS07G0546750 PROTEIN"/>
    <property type="match status" value="1"/>
</dbReference>